<proteinExistence type="inferred from homology"/>
<keyword evidence="6 7" id="KW-0413">Isomerase</keyword>
<accession>A0ABD0LN49</accession>
<dbReference type="PANTHER" id="PTHR43489:SF6">
    <property type="entry name" value="HYDROXYPYRUVATE ISOMERASE-RELATED"/>
    <property type="match status" value="1"/>
</dbReference>
<evidence type="ECO:0000256" key="7">
    <source>
        <dbReference type="PIRNR" id="PIRNR006241"/>
    </source>
</evidence>
<dbReference type="SUPFAM" id="SSF51658">
    <property type="entry name" value="Xylose isomerase-like"/>
    <property type="match status" value="1"/>
</dbReference>
<evidence type="ECO:0000256" key="1">
    <source>
        <dbReference type="ARBA" id="ARBA00000476"/>
    </source>
</evidence>
<dbReference type="Pfam" id="PF01261">
    <property type="entry name" value="AP_endonuc_2"/>
    <property type="match status" value="2"/>
</dbReference>
<dbReference type="InterPro" id="IPR026040">
    <property type="entry name" value="HyI-like"/>
</dbReference>
<dbReference type="InterPro" id="IPR013022">
    <property type="entry name" value="Xyl_isomerase-like_TIM-brl"/>
</dbReference>
<feature type="domain" description="Xylose isomerase-like TIM barrel" evidence="8">
    <location>
        <begin position="171"/>
        <end position="250"/>
    </location>
</feature>
<dbReference type="Proteomes" id="UP001519460">
    <property type="component" value="Unassembled WGS sequence"/>
</dbReference>
<dbReference type="EMBL" id="JACVVK020000033">
    <property type="protein sequence ID" value="KAK7501049.1"/>
    <property type="molecule type" value="Genomic_DNA"/>
</dbReference>
<comment type="similarity">
    <text evidence="3 7">Belongs to the hyi family.</text>
</comment>
<evidence type="ECO:0000256" key="2">
    <source>
        <dbReference type="ARBA" id="ARBA00002968"/>
    </source>
</evidence>
<gene>
    <name evidence="9" type="ORF">BaRGS_00007534</name>
</gene>
<evidence type="ECO:0000256" key="4">
    <source>
        <dbReference type="ARBA" id="ARBA00012570"/>
    </source>
</evidence>
<comment type="caution">
    <text evidence="9">The sequence shown here is derived from an EMBL/GenBank/DDBJ whole genome shotgun (WGS) entry which is preliminary data.</text>
</comment>
<dbReference type="PIRSF" id="PIRSF006241">
    <property type="entry name" value="HyI"/>
    <property type="match status" value="1"/>
</dbReference>
<comment type="catalytic activity">
    <reaction evidence="1 7">
        <text>3-hydroxypyruvate = 2-hydroxy-3-oxopropanoate</text>
        <dbReference type="Rhea" id="RHEA:11952"/>
        <dbReference type="ChEBI" id="CHEBI:17180"/>
        <dbReference type="ChEBI" id="CHEBI:57978"/>
        <dbReference type="EC" id="5.3.1.22"/>
    </reaction>
</comment>
<protein>
    <recommendedName>
        <fullName evidence="5 7">Putative hydroxypyruvate isomerase</fullName>
        <ecNumber evidence="4 7">5.3.1.22</ecNumber>
    </recommendedName>
</protein>
<feature type="domain" description="Xylose isomerase-like TIM barrel" evidence="8">
    <location>
        <begin position="49"/>
        <end position="170"/>
    </location>
</feature>
<dbReference type="Gene3D" id="3.20.20.150">
    <property type="entry name" value="Divalent-metal-dependent TIM barrel enzymes"/>
    <property type="match status" value="2"/>
</dbReference>
<evidence type="ECO:0000256" key="6">
    <source>
        <dbReference type="ARBA" id="ARBA00023235"/>
    </source>
</evidence>
<keyword evidence="10" id="KW-1185">Reference proteome</keyword>
<evidence type="ECO:0000256" key="5">
    <source>
        <dbReference type="ARBA" id="ARBA00017985"/>
    </source>
</evidence>
<dbReference type="GO" id="GO:0008903">
    <property type="term" value="F:hydroxypyruvate isomerase activity"/>
    <property type="evidence" value="ECO:0007669"/>
    <property type="project" value="UniProtKB-EC"/>
</dbReference>
<dbReference type="PANTHER" id="PTHR43489">
    <property type="entry name" value="ISOMERASE"/>
    <property type="match status" value="1"/>
</dbReference>
<organism evidence="9 10">
    <name type="scientific">Batillaria attramentaria</name>
    <dbReference type="NCBI Taxonomy" id="370345"/>
    <lineage>
        <taxon>Eukaryota</taxon>
        <taxon>Metazoa</taxon>
        <taxon>Spiralia</taxon>
        <taxon>Lophotrochozoa</taxon>
        <taxon>Mollusca</taxon>
        <taxon>Gastropoda</taxon>
        <taxon>Caenogastropoda</taxon>
        <taxon>Sorbeoconcha</taxon>
        <taxon>Cerithioidea</taxon>
        <taxon>Batillariidae</taxon>
        <taxon>Batillaria</taxon>
    </lineage>
</organism>
<sequence>MIRTACTRILYRGFSTSANRSKAANMPLKFAANISMMFQEIPTLAERYQAAKNAGFQFVECTFPYQEKAEDLSKARIAAGLDHVLINGYPGDLSSGDLGIAALPDRVKEFREKLEISIKYATALNCKSPGKARIHIMAGKKPHNADAATLKKMEETFIENLKYAADALKRDFYHCQIMDGNLTQNLKEQLPYIGHIQISQVPDRGEPDASGEICFPYVFSLLEKAGYDGYIGLEYKPRGSTLEGLQWMKQYGY</sequence>
<name>A0ABD0LN49_9CAEN</name>
<dbReference type="InterPro" id="IPR036237">
    <property type="entry name" value="Xyl_isomerase-like_sf"/>
</dbReference>
<evidence type="ECO:0000256" key="3">
    <source>
        <dbReference type="ARBA" id="ARBA00005962"/>
    </source>
</evidence>
<evidence type="ECO:0000313" key="10">
    <source>
        <dbReference type="Proteomes" id="UP001519460"/>
    </source>
</evidence>
<evidence type="ECO:0000259" key="8">
    <source>
        <dbReference type="Pfam" id="PF01261"/>
    </source>
</evidence>
<dbReference type="EC" id="5.3.1.22" evidence="4 7"/>
<dbReference type="InterPro" id="IPR050417">
    <property type="entry name" value="Sugar_Epim/Isomerase"/>
</dbReference>
<comment type="function">
    <text evidence="2 7">Catalyzes the reversible isomerization between hydroxypyruvate and 2-hydroxy-3-oxopropanoate (also termed tartronate semialdehyde).</text>
</comment>
<dbReference type="AlphaFoldDB" id="A0ABD0LN49"/>
<evidence type="ECO:0000313" key="9">
    <source>
        <dbReference type="EMBL" id="KAK7501049.1"/>
    </source>
</evidence>
<reference evidence="9 10" key="1">
    <citation type="journal article" date="2023" name="Sci. Data">
        <title>Genome assembly of the Korean intertidal mud-creeper Batillaria attramentaria.</title>
        <authorList>
            <person name="Patra A.K."/>
            <person name="Ho P.T."/>
            <person name="Jun S."/>
            <person name="Lee S.J."/>
            <person name="Kim Y."/>
            <person name="Won Y.J."/>
        </authorList>
    </citation>
    <scope>NUCLEOTIDE SEQUENCE [LARGE SCALE GENOMIC DNA]</scope>
    <source>
        <strain evidence="9">Wonlab-2016</strain>
    </source>
</reference>